<dbReference type="GeneID" id="85330351"/>
<evidence type="ECO:0000313" key="2">
    <source>
        <dbReference type="EMBL" id="KAK0718567.1"/>
    </source>
</evidence>
<reference evidence="2" key="1">
    <citation type="submission" date="2023-06" db="EMBL/GenBank/DDBJ databases">
        <title>Genome-scale phylogeny and comparative genomics of the fungal order Sordariales.</title>
        <authorList>
            <consortium name="Lawrence Berkeley National Laboratory"/>
            <person name="Hensen N."/>
            <person name="Bonometti L."/>
            <person name="Westerberg I."/>
            <person name="Brannstrom I.O."/>
            <person name="Guillou S."/>
            <person name="Cros-Aarteil S."/>
            <person name="Calhoun S."/>
            <person name="Haridas S."/>
            <person name="Kuo A."/>
            <person name="Mondo S."/>
            <person name="Pangilinan J."/>
            <person name="Riley R."/>
            <person name="LaButti K."/>
            <person name="Andreopoulos B."/>
            <person name="Lipzen A."/>
            <person name="Chen C."/>
            <person name="Yanf M."/>
            <person name="Daum C."/>
            <person name="Ng V."/>
            <person name="Clum A."/>
            <person name="Steindorff A."/>
            <person name="Ohm R."/>
            <person name="Martin F."/>
            <person name="Silar P."/>
            <person name="Natvig D."/>
            <person name="Lalanne C."/>
            <person name="Gautier V."/>
            <person name="Ament-velasquez S.L."/>
            <person name="Kruys A."/>
            <person name="Hutchinson M.I."/>
            <person name="Powell A.J."/>
            <person name="Barry K."/>
            <person name="Miller A.N."/>
            <person name="Grigoriev I.V."/>
            <person name="Debuchy R."/>
            <person name="Gladieux P."/>
            <person name="Thoren M.H."/>
            <person name="Johannesson H."/>
        </authorList>
    </citation>
    <scope>NUCLEOTIDE SEQUENCE</scope>
    <source>
        <strain evidence="2">SMH2392-1A</strain>
    </source>
</reference>
<organism evidence="2 3">
    <name type="scientific">Lasiosphaeria miniovina</name>
    <dbReference type="NCBI Taxonomy" id="1954250"/>
    <lineage>
        <taxon>Eukaryota</taxon>
        <taxon>Fungi</taxon>
        <taxon>Dikarya</taxon>
        <taxon>Ascomycota</taxon>
        <taxon>Pezizomycotina</taxon>
        <taxon>Sordariomycetes</taxon>
        <taxon>Sordariomycetidae</taxon>
        <taxon>Sordariales</taxon>
        <taxon>Lasiosphaeriaceae</taxon>
        <taxon>Lasiosphaeria</taxon>
    </lineage>
</organism>
<dbReference type="EMBL" id="JAUIRO010000004">
    <property type="protein sequence ID" value="KAK0718567.1"/>
    <property type="molecule type" value="Genomic_DNA"/>
</dbReference>
<protein>
    <submittedName>
        <fullName evidence="2">Uncharacterized protein</fullName>
    </submittedName>
</protein>
<dbReference type="RefSeq" id="XP_060297360.1">
    <property type="nucleotide sequence ID" value="XM_060447081.1"/>
</dbReference>
<dbReference type="AlphaFoldDB" id="A0AA40DYP6"/>
<proteinExistence type="predicted"/>
<gene>
    <name evidence="2" type="ORF">B0T26DRAFT_803382</name>
</gene>
<name>A0AA40DYP6_9PEZI</name>
<keyword evidence="3" id="KW-1185">Reference proteome</keyword>
<accession>A0AA40DYP6</accession>
<feature type="compositionally biased region" description="Low complexity" evidence="1">
    <location>
        <begin position="168"/>
        <end position="189"/>
    </location>
</feature>
<dbReference type="Proteomes" id="UP001172101">
    <property type="component" value="Unassembled WGS sequence"/>
</dbReference>
<feature type="region of interest" description="Disordered" evidence="1">
    <location>
        <begin position="146"/>
        <end position="189"/>
    </location>
</feature>
<sequence>MASASLVNRKSPSDVFASAVTGNLASSTKSNAPLDPPTMARLATGIIGPSPTVKTLSASARAIDFRVLYSIEGASSGPVLLDFVHCTEAAAAQDLLKQYLGTFDGDVSAVTQKTTKPLGQVSLQTGTSVFWVRDAIWVRVQSLSSEVPKASPTPPSMKLSPQTAGTLPAARGGPTTSAPAAAAPSSTGPAASTANPVLAAILLPFAESLDAHLLKFAVPPNQQFKPNTAVKTSSYKGPRGTEFSFQLAEATGTHAIKPAQPAAGDAAAGRIVSPTRNGSATGEYRFLGQRIGKGKVQLIVARADNLAVGAAEVTVEITAK</sequence>
<evidence type="ECO:0000256" key="1">
    <source>
        <dbReference type="SAM" id="MobiDB-lite"/>
    </source>
</evidence>
<evidence type="ECO:0000313" key="3">
    <source>
        <dbReference type="Proteomes" id="UP001172101"/>
    </source>
</evidence>
<comment type="caution">
    <text evidence="2">The sequence shown here is derived from an EMBL/GenBank/DDBJ whole genome shotgun (WGS) entry which is preliminary data.</text>
</comment>